<comment type="caution">
    <text evidence="1">The sequence shown here is derived from an EMBL/GenBank/DDBJ whole genome shotgun (WGS) entry which is preliminary data.</text>
</comment>
<proteinExistence type="predicted"/>
<keyword evidence="2" id="KW-1185">Reference proteome</keyword>
<dbReference type="EMBL" id="BPLR01019842">
    <property type="protein sequence ID" value="GIX72365.1"/>
    <property type="molecule type" value="Genomic_DNA"/>
</dbReference>
<dbReference type="Proteomes" id="UP001054945">
    <property type="component" value="Unassembled WGS sequence"/>
</dbReference>
<evidence type="ECO:0000313" key="2">
    <source>
        <dbReference type="Proteomes" id="UP001054945"/>
    </source>
</evidence>
<sequence>MSIPDTISQLLHCCKVKFYKLVQVTFPPLCSSSNGHKMAQILSFDISHHGLFVRFTAAEQPFRGVPPHPFQISSDLRSEFRSNEAKWIKWNREKRARPNLYHILRGKH</sequence>
<name>A0AAV4MKN2_CAEEX</name>
<organism evidence="1 2">
    <name type="scientific">Caerostris extrusa</name>
    <name type="common">Bark spider</name>
    <name type="synonym">Caerostris bankana</name>
    <dbReference type="NCBI Taxonomy" id="172846"/>
    <lineage>
        <taxon>Eukaryota</taxon>
        <taxon>Metazoa</taxon>
        <taxon>Ecdysozoa</taxon>
        <taxon>Arthropoda</taxon>
        <taxon>Chelicerata</taxon>
        <taxon>Arachnida</taxon>
        <taxon>Araneae</taxon>
        <taxon>Araneomorphae</taxon>
        <taxon>Entelegynae</taxon>
        <taxon>Araneoidea</taxon>
        <taxon>Araneidae</taxon>
        <taxon>Caerostris</taxon>
    </lineage>
</organism>
<protein>
    <submittedName>
        <fullName evidence="1">Uncharacterized protein</fullName>
    </submittedName>
</protein>
<gene>
    <name evidence="1" type="ORF">CEXT_570891</name>
</gene>
<reference evidence="1 2" key="1">
    <citation type="submission" date="2021-06" db="EMBL/GenBank/DDBJ databases">
        <title>Caerostris extrusa draft genome.</title>
        <authorList>
            <person name="Kono N."/>
            <person name="Arakawa K."/>
        </authorList>
    </citation>
    <scope>NUCLEOTIDE SEQUENCE [LARGE SCALE GENOMIC DNA]</scope>
</reference>
<evidence type="ECO:0000313" key="1">
    <source>
        <dbReference type="EMBL" id="GIX72365.1"/>
    </source>
</evidence>
<accession>A0AAV4MKN2</accession>
<dbReference type="AlphaFoldDB" id="A0AAV4MKN2"/>